<comment type="caution">
    <text evidence="1">The sequence shown here is derived from an EMBL/GenBank/DDBJ whole genome shotgun (WGS) entry which is preliminary data.</text>
</comment>
<keyword evidence="2" id="KW-1185">Reference proteome</keyword>
<protein>
    <recommendedName>
        <fullName evidence="3">CdiI immunity protein domain-containing protein</fullName>
    </recommendedName>
</protein>
<proteinExistence type="predicted"/>
<dbReference type="Proteomes" id="UP001596031">
    <property type="component" value="Unassembled WGS sequence"/>
</dbReference>
<sequence>MTTQPIHYLHSISSDPNDWTEEWMRALGYIAYYFGQLEYASVWLADYLRTVVSNDGFSKRCDDACKRLVPTLPDDALRADWNAFFNTVAVHWTDCAPP</sequence>
<organism evidence="1 2">
    <name type="scientific">Massilia jejuensis</name>
    <dbReference type="NCBI Taxonomy" id="648894"/>
    <lineage>
        <taxon>Bacteria</taxon>
        <taxon>Pseudomonadati</taxon>
        <taxon>Pseudomonadota</taxon>
        <taxon>Betaproteobacteria</taxon>
        <taxon>Burkholderiales</taxon>
        <taxon>Oxalobacteraceae</taxon>
        <taxon>Telluria group</taxon>
        <taxon>Massilia</taxon>
    </lineage>
</organism>
<evidence type="ECO:0000313" key="2">
    <source>
        <dbReference type="Proteomes" id="UP001596031"/>
    </source>
</evidence>
<accession>A0ABW0PQZ0</accession>
<name>A0ABW0PQZ0_9BURK</name>
<evidence type="ECO:0008006" key="3">
    <source>
        <dbReference type="Google" id="ProtNLM"/>
    </source>
</evidence>
<evidence type="ECO:0000313" key="1">
    <source>
        <dbReference type="EMBL" id="MFC5514122.1"/>
    </source>
</evidence>
<dbReference type="RefSeq" id="WP_379727600.1">
    <property type="nucleotide sequence ID" value="NZ_JBHSMS010000105.1"/>
</dbReference>
<reference evidence="2" key="1">
    <citation type="journal article" date="2019" name="Int. J. Syst. Evol. Microbiol.">
        <title>The Global Catalogue of Microorganisms (GCM) 10K type strain sequencing project: providing services to taxonomists for standard genome sequencing and annotation.</title>
        <authorList>
            <consortium name="The Broad Institute Genomics Platform"/>
            <consortium name="The Broad Institute Genome Sequencing Center for Infectious Disease"/>
            <person name="Wu L."/>
            <person name="Ma J."/>
        </authorList>
    </citation>
    <scope>NUCLEOTIDE SEQUENCE [LARGE SCALE GENOMIC DNA]</scope>
    <source>
        <strain evidence="2">CCUG 38813</strain>
    </source>
</reference>
<dbReference type="EMBL" id="JBHSMS010000105">
    <property type="protein sequence ID" value="MFC5514122.1"/>
    <property type="molecule type" value="Genomic_DNA"/>
</dbReference>
<gene>
    <name evidence="1" type="ORF">ACFPOU_23755</name>
</gene>